<evidence type="ECO:0000256" key="2">
    <source>
        <dbReference type="SAM" id="Coils"/>
    </source>
</evidence>
<dbReference type="Proteomes" id="UP001153555">
    <property type="component" value="Unassembled WGS sequence"/>
</dbReference>
<name>A0A9N7MXX6_STRHE</name>
<dbReference type="InterPro" id="IPR005513">
    <property type="entry name" value="LEA_1"/>
</dbReference>
<comment type="caution">
    <text evidence="4">The sequence shown here is derived from an EMBL/GenBank/DDBJ whole genome shotgun (WGS) entry which is preliminary data.</text>
</comment>
<evidence type="ECO:0000256" key="3">
    <source>
        <dbReference type="SAM" id="MobiDB-lite"/>
    </source>
</evidence>
<keyword evidence="5" id="KW-1185">Reference proteome</keyword>
<dbReference type="AlphaFoldDB" id="A0A9N7MXX6"/>
<keyword evidence="2" id="KW-0175">Coiled coil</keyword>
<sequence>MYSTKQKVSDAAAVAKEHVDILKAKAQEKAEKAVARSTEEKEVAHEVRKAKEAEAKMKMHQTKAQNAQDKLYGKHHGLHGQPHHQPVGAAFPATGGVAPAYPPTDPTLK</sequence>
<dbReference type="PANTHER" id="PTHR33493">
    <property type="entry name" value="LATE EMBRYOGENESIS ABUNDANT PROTEIN 6-RELATED"/>
    <property type="match status" value="1"/>
</dbReference>
<feature type="compositionally biased region" description="Basic residues" evidence="3">
    <location>
        <begin position="73"/>
        <end position="82"/>
    </location>
</feature>
<organism evidence="4 5">
    <name type="scientific">Striga hermonthica</name>
    <name type="common">Purple witchweed</name>
    <name type="synonym">Buchnera hermonthica</name>
    <dbReference type="NCBI Taxonomy" id="68872"/>
    <lineage>
        <taxon>Eukaryota</taxon>
        <taxon>Viridiplantae</taxon>
        <taxon>Streptophyta</taxon>
        <taxon>Embryophyta</taxon>
        <taxon>Tracheophyta</taxon>
        <taxon>Spermatophyta</taxon>
        <taxon>Magnoliopsida</taxon>
        <taxon>eudicotyledons</taxon>
        <taxon>Gunneridae</taxon>
        <taxon>Pentapetalae</taxon>
        <taxon>asterids</taxon>
        <taxon>lamiids</taxon>
        <taxon>Lamiales</taxon>
        <taxon>Orobanchaceae</taxon>
        <taxon>Buchnereae</taxon>
        <taxon>Striga</taxon>
    </lineage>
</organism>
<evidence type="ECO:0000313" key="5">
    <source>
        <dbReference type="Proteomes" id="UP001153555"/>
    </source>
</evidence>
<reference evidence="4" key="1">
    <citation type="submission" date="2019-12" db="EMBL/GenBank/DDBJ databases">
        <authorList>
            <person name="Scholes J."/>
        </authorList>
    </citation>
    <scope>NUCLEOTIDE SEQUENCE</scope>
</reference>
<dbReference type="EMBL" id="CACSLK010020742">
    <property type="protein sequence ID" value="CAA0821378.1"/>
    <property type="molecule type" value="Genomic_DNA"/>
</dbReference>
<dbReference type="GO" id="GO:0009793">
    <property type="term" value="P:embryo development ending in seed dormancy"/>
    <property type="evidence" value="ECO:0007669"/>
    <property type="project" value="InterPro"/>
</dbReference>
<feature type="coiled-coil region" evidence="2">
    <location>
        <begin position="36"/>
        <end position="70"/>
    </location>
</feature>
<comment type="similarity">
    <text evidence="1">Belongs to the LEA type 1 family.</text>
</comment>
<dbReference type="Pfam" id="PF03760">
    <property type="entry name" value="LEA_1"/>
    <property type="match status" value="1"/>
</dbReference>
<feature type="region of interest" description="Disordered" evidence="3">
    <location>
        <begin position="73"/>
        <end position="109"/>
    </location>
</feature>
<protein>
    <submittedName>
        <fullName evidence="4">Late embryogenesis abundant protein- group 1 protein</fullName>
    </submittedName>
</protein>
<accession>A0A9N7MXX6</accession>
<dbReference type="PANTHER" id="PTHR33493:SF6">
    <property type="entry name" value="LATE EMBRYOGENESIS ABUNDANT PROTEIN 6"/>
    <property type="match status" value="1"/>
</dbReference>
<proteinExistence type="inferred from homology"/>
<evidence type="ECO:0000256" key="1">
    <source>
        <dbReference type="ARBA" id="ARBA00010975"/>
    </source>
</evidence>
<evidence type="ECO:0000313" key="4">
    <source>
        <dbReference type="EMBL" id="CAA0821378.1"/>
    </source>
</evidence>
<feature type="compositionally biased region" description="Pro residues" evidence="3">
    <location>
        <begin position="100"/>
        <end position="109"/>
    </location>
</feature>
<gene>
    <name evidence="4" type="ORF">SHERM_19380</name>
</gene>